<feature type="coiled-coil region" evidence="1">
    <location>
        <begin position="868"/>
        <end position="933"/>
    </location>
</feature>
<reference evidence="3" key="1">
    <citation type="submission" date="2025-08" db="UniProtKB">
        <authorList>
            <consortium name="RefSeq"/>
        </authorList>
    </citation>
    <scope>IDENTIFICATION</scope>
    <source>
        <tissue evidence="3">Thorax and Abdomen</tissue>
    </source>
</reference>
<dbReference type="Proteomes" id="UP000829291">
    <property type="component" value="Chromosome 7"/>
</dbReference>
<feature type="coiled-coil region" evidence="1">
    <location>
        <begin position="962"/>
        <end position="1003"/>
    </location>
</feature>
<evidence type="ECO:0000313" key="3">
    <source>
        <dbReference type="RefSeq" id="XP_046601871.1"/>
    </source>
</evidence>
<protein>
    <submittedName>
        <fullName evidence="3">Centrosomal protein of 152 kDa-like isoform X2</fullName>
    </submittedName>
</protein>
<feature type="coiled-coil region" evidence="1">
    <location>
        <begin position="293"/>
        <end position="380"/>
    </location>
</feature>
<feature type="coiled-coil region" evidence="1">
    <location>
        <begin position="1104"/>
        <end position="1153"/>
    </location>
</feature>
<sequence length="1357" mass="157634">MRLVIDDTLVARFGMEGPGISLFQGSDSIQLNTTAQRQEEDEEQEDIKRRNEEIKNILTNAFDDLDNDDDEASSVNSSRCYNDVTRDTERSHAGGLVFETTRSESGPTVSQIQREFGVYGRVDASNDCNDQPQSNFEHQNADRGPTISDIQREYGVYGQPETPYSKNTANNMVNSLDSPYELPKPSNPGYPHNIRAQLSEGYTFPESYPANYKTPTSRFGTATENYRDNGYIDNYEKNGPYKAIQEFGGGDSEVTSDHFQHCFQTSPNGGPVDENTAYKTAEYNSNEQLQVLYSVRMREIQRLTEELQQLQEERKEETSQLSRKLALAQAEVERSNLSRNQAQNLLVDAKVEIGDLQAKLAALKENVAVLEKTKQNMGEELSISKNSVADLQQKIAVLERVQMLQTTDKTHEKFLKQAQEKHTIEMKNMQIQIDALTDKLNAKETSYVALEHKLADVRRAHETLMVDKGDTMNRLSRALEESQAQCRHLMASHNVQEVTKLETQLRIVTEEKDELVKTVHELQRKLDLAKSDITQYDSLLATTCEEESDSMRQLKLGELHNRSKSKPADDITNKLRGELQRCLAGQAVKRKEINRLENTLAQKEREVEQASSLAQTCQEEAARYARRVNELEMELKSLLTDKAMKANAEIQKLSDHLNDTKKLCDNLQTEKNELERKLQQALVKNEENLRRVHQEILAEQEKEAVGEYNKEYLEIHEKAVQRVRQEAQVEIVQLSVQLEQTQKELDRVKELYVDVCGTKEQLIAQHQEEIAELKVTYADFETHKAMADKMNRDLETQASVIKRLTKECELYRSKTVELEKDLSHERQRREEHAKRIHVEIERTKEETLKELRNAYPNRNISVILPDHCSEHVDKITQLEDDCKRLEEKLSNVVEERKKMSELQTNLDDARLKIAQLEIAHESLKKKCEDVARDRNSCRDKISALELELLNAKRSTQSNLQESSDIRQSLERAQSEYESLQKEYDSVLRDRNTLKDKLSSLEIKQLQGNTDVNSNSEERMILLANESRRNDEQLQLQSKEINMLKEERDQLVVKLKDQARQFERYVKSQMQVSVELNNSPRSLTGDADLQKMREIAIKEVREEMEEKVTDELKGIEEQHKQRQKEIEEQYKTLLLELQSRCREKTEEVEAVKETMIAERLRLQSRFKAQEQTIAKMIEAKLEKMHHELVARKIRIESLLEELRRREIDMEEQRNVMAQVMSEWASEIRSVKTKEAEMNQDIEKLKQKEEALTEEVKDLKQTEEDMKSNINMLKHKYQSARKTAQNYKELAENKEKFFLSECERIKEGYKRAMNQVQQKVDAIVSSQEKQVSTKMAELESQYEEQLEQMRLKMKYKNKC</sequence>
<feature type="coiled-coil region" evidence="1">
    <location>
        <begin position="1191"/>
        <end position="1346"/>
    </location>
</feature>
<dbReference type="PANTHER" id="PTHR10337">
    <property type="entry name" value="SHC TRANSFORMING PROTEIN"/>
    <property type="match status" value="1"/>
</dbReference>
<dbReference type="PANTHER" id="PTHR10337:SF6">
    <property type="entry name" value="CENTROSOMAL PROTEIN OF 152 KDA"/>
    <property type="match status" value="1"/>
</dbReference>
<evidence type="ECO:0000313" key="2">
    <source>
        <dbReference type="Proteomes" id="UP000829291"/>
    </source>
</evidence>
<feature type="coiled-coil region" evidence="1">
    <location>
        <begin position="1033"/>
        <end position="1060"/>
    </location>
</feature>
<name>A0ABM3GNL9_NEOLC</name>
<feature type="coiled-coil region" evidence="1">
    <location>
        <begin position="419"/>
        <end position="532"/>
    </location>
</feature>
<evidence type="ECO:0000256" key="1">
    <source>
        <dbReference type="SAM" id="Coils"/>
    </source>
</evidence>
<keyword evidence="2" id="KW-1185">Reference proteome</keyword>
<dbReference type="RefSeq" id="XP_046601871.1">
    <property type="nucleotide sequence ID" value="XM_046745915.1"/>
</dbReference>
<dbReference type="InterPro" id="IPR051235">
    <property type="entry name" value="CEP152/SHC-Transforming"/>
</dbReference>
<accession>A0ABM3GNL9</accession>
<proteinExistence type="predicted"/>
<organism evidence="2 3">
    <name type="scientific">Neodiprion lecontei</name>
    <name type="common">Redheaded pine sawfly</name>
    <dbReference type="NCBI Taxonomy" id="441921"/>
    <lineage>
        <taxon>Eukaryota</taxon>
        <taxon>Metazoa</taxon>
        <taxon>Ecdysozoa</taxon>
        <taxon>Arthropoda</taxon>
        <taxon>Hexapoda</taxon>
        <taxon>Insecta</taxon>
        <taxon>Pterygota</taxon>
        <taxon>Neoptera</taxon>
        <taxon>Endopterygota</taxon>
        <taxon>Hymenoptera</taxon>
        <taxon>Tenthredinoidea</taxon>
        <taxon>Diprionidae</taxon>
        <taxon>Diprioninae</taxon>
        <taxon>Neodiprion</taxon>
    </lineage>
</organism>
<dbReference type="GeneID" id="107225176"/>
<feature type="coiled-coil region" evidence="1">
    <location>
        <begin position="586"/>
        <end position="821"/>
    </location>
</feature>
<gene>
    <name evidence="3" type="primary">LOC107225176</name>
</gene>
<keyword evidence="1" id="KW-0175">Coiled coil</keyword>